<dbReference type="Proteomes" id="UP000198412">
    <property type="component" value="Unassembled WGS sequence"/>
</dbReference>
<evidence type="ECO:0000313" key="2">
    <source>
        <dbReference type="Proteomes" id="UP000198412"/>
    </source>
</evidence>
<dbReference type="Gene3D" id="3.40.30.10">
    <property type="entry name" value="Glutaredoxin"/>
    <property type="match status" value="1"/>
</dbReference>
<dbReference type="AlphaFoldDB" id="A0A238VD15"/>
<gene>
    <name evidence="1" type="ORF">SAMN04488111_0289</name>
</gene>
<dbReference type="OrthoDB" id="1146847at2"/>
<evidence type="ECO:0008006" key="3">
    <source>
        <dbReference type="Google" id="ProtNLM"/>
    </source>
</evidence>
<dbReference type="SUPFAM" id="SSF52833">
    <property type="entry name" value="Thioredoxin-like"/>
    <property type="match status" value="1"/>
</dbReference>
<dbReference type="EMBL" id="FZNX01000001">
    <property type="protein sequence ID" value="SNR32136.1"/>
    <property type="molecule type" value="Genomic_DNA"/>
</dbReference>
<evidence type="ECO:0000313" key="1">
    <source>
        <dbReference type="EMBL" id="SNR32136.1"/>
    </source>
</evidence>
<protein>
    <recommendedName>
        <fullName evidence="3">Thioredoxin domain-containing protein</fullName>
    </recommendedName>
</protein>
<sequence>MKYIVSSILTLLIFSCNSSKNNDVTTYFGGQIINPKSNFVLFLKNDKIIDTLTLDSQNRFINSYKSLNEGLYTFKHGIEFQYVYLEPKDSILIRLNTWDFDESIVYSGNGSSKNEFLINLFLQNEKEEKAMYKYFSLNEKDFQFKIDSLALERENIYNEFTTNQLNVSDGFKKLTNTAIHYPLYRLKEIYPYYYKKAHKLSKFPKVSENFYNYRKSINLNEDNLLSFYPYRNYVINYLYNLSYQTKEKDSSKNNITINILNSIIENVELEEFKNILLKGIVVEDFLKSESTCSINQETLNVFIENCTDEEYVSQVKNLVNDSKFVLNNKPLNNFEIESYKGEISNISDVIKDKNAVVYFWSAEYMSFDYLVKRIRYLEKNNPEMLFIGINMNPGFQDIATEPNLNLLNLSKQYKLTNDSYAHQYLTSRYPRTIMINKEGIVSNGFTYLDSPKFSSELIKLQLN</sequence>
<name>A0A238VD15_9FLAO</name>
<proteinExistence type="predicted"/>
<accession>A0A238VD15</accession>
<dbReference type="PROSITE" id="PS51257">
    <property type="entry name" value="PROKAR_LIPOPROTEIN"/>
    <property type="match status" value="1"/>
</dbReference>
<dbReference type="InterPro" id="IPR036249">
    <property type="entry name" value="Thioredoxin-like_sf"/>
</dbReference>
<reference evidence="2" key="1">
    <citation type="submission" date="2017-06" db="EMBL/GenBank/DDBJ databases">
        <authorList>
            <person name="Varghese N."/>
            <person name="Submissions S."/>
        </authorList>
    </citation>
    <scope>NUCLEOTIDE SEQUENCE [LARGE SCALE GENOMIC DNA]</scope>
    <source>
        <strain evidence="2">DSM 27993</strain>
    </source>
</reference>
<dbReference type="RefSeq" id="WP_089376651.1">
    <property type="nucleotide sequence ID" value="NZ_FZNX01000001.1"/>
</dbReference>
<organism evidence="1 2">
    <name type="scientific">Lutibacter flavus</name>
    <dbReference type="NCBI Taxonomy" id="691689"/>
    <lineage>
        <taxon>Bacteria</taxon>
        <taxon>Pseudomonadati</taxon>
        <taxon>Bacteroidota</taxon>
        <taxon>Flavobacteriia</taxon>
        <taxon>Flavobacteriales</taxon>
        <taxon>Flavobacteriaceae</taxon>
        <taxon>Lutibacter</taxon>
    </lineage>
</organism>
<keyword evidence="2" id="KW-1185">Reference proteome</keyword>